<proteinExistence type="predicted"/>
<evidence type="ECO:0000256" key="1">
    <source>
        <dbReference type="SAM" id="MobiDB-lite"/>
    </source>
</evidence>
<organism evidence="2 3">
    <name type="scientific">Paraphaeosphaeria minitans</name>
    <dbReference type="NCBI Taxonomy" id="565426"/>
    <lineage>
        <taxon>Eukaryota</taxon>
        <taxon>Fungi</taxon>
        <taxon>Dikarya</taxon>
        <taxon>Ascomycota</taxon>
        <taxon>Pezizomycotina</taxon>
        <taxon>Dothideomycetes</taxon>
        <taxon>Pleosporomycetidae</taxon>
        <taxon>Pleosporales</taxon>
        <taxon>Massarineae</taxon>
        <taxon>Didymosphaeriaceae</taxon>
        <taxon>Paraphaeosphaeria</taxon>
    </lineage>
</organism>
<sequence>MSPFTSRPQTPPPAEATEHGQLTPPATVGKPPATPQKQGISTSNQLLTPPSTGATRKIARFIEKRGSPTASKRRRFDRKNKDEYAVAEYAELDDLSDANDVSISNESPGSSAPASPTDSPDSLETRTPVSRDEAFTGIDTDDEALGGTSSTSTTKVATSPFPFMKLPRSIRKRIYAHLLAVPGLICVRQNHTSYHNEEKAFLYAEERRLLPGIAYALPQLVVGGFKTRFARLGGNVGVLRVCREVEREARGVLYGSNAFEITCPALELSPPPDFSIPLLPRGCARLVRHLSIRLRALYPLRWLLAGGYASLKDAYRDLEQLDIVLEMEDAAKGPAKGLGKKDREGWSAYVTRLRAHLVITLFGSPHRNQHLLPIWINLRVLFPGEAYDDRTESDPHNIHINVDMGPGNASPTDVAEERLRRYHLKRGLAEAFELCKQGRR</sequence>
<dbReference type="InterPro" id="IPR038883">
    <property type="entry name" value="AN11006-like"/>
</dbReference>
<comment type="caution">
    <text evidence="2">The sequence shown here is derived from an EMBL/GenBank/DDBJ whole genome shotgun (WGS) entry which is preliminary data.</text>
</comment>
<evidence type="ECO:0008006" key="4">
    <source>
        <dbReference type="Google" id="ProtNLM"/>
    </source>
</evidence>
<protein>
    <recommendedName>
        <fullName evidence="4">F-box domain-containing protein</fullName>
    </recommendedName>
</protein>
<evidence type="ECO:0000313" key="2">
    <source>
        <dbReference type="EMBL" id="KAF9738143.1"/>
    </source>
</evidence>
<feature type="compositionally biased region" description="Low complexity" evidence="1">
    <location>
        <begin position="107"/>
        <end position="122"/>
    </location>
</feature>
<evidence type="ECO:0000313" key="3">
    <source>
        <dbReference type="Proteomes" id="UP000756921"/>
    </source>
</evidence>
<name>A0A9P6KST2_9PLEO</name>
<feature type="region of interest" description="Disordered" evidence="1">
    <location>
        <begin position="97"/>
        <end position="158"/>
    </location>
</feature>
<keyword evidence="3" id="KW-1185">Reference proteome</keyword>
<dbReference type="PANTHER" id="PTHR42085">
    <property type="entry name" value="F-BOX DOMAIN-CONTAINING PROTEIN"/>
    <property type="match status" value="1"/>
</dbReference>
<accession>A0A9P6KST2</accession>
<dbReference type="AlphaFoldDB" id="A0A9P6KST2"/>
<feature type="compositionally biased region" description="Polar residues" evidence="1">
    <location>
        <begin position="35"/>
        <end position="54"/>
    </location>
</feature>
<feature type="region of interest" description="Disordered" evidence="1">
    <location>
        <begin position="1"/>
        <end position="83"/>
    </location>
</feature>
<reference evidence="2" key="1">
    <citation type="journal article" date="2020" name="Mol. Plant Microbe Interact.">
        <title>Genome Sequence of the Biocontrol Agent Coniothyrium minitans strain Conio (IMI 134523).</title>
        <authorList>
            <person name="Patel D."/>
            <person name="Shittu T.A."/>
            <person name="Baroncelli R."/>
            <person name="Muthumeenakshi S."/>
            <person name="Osborne T.H."/>
            <person name="Janganan T.K."/>
            <person name="Sreenivasaprasad S."/>
        </authorList>
    </citation>
    <scope>NUCLEOTIDE SEQUENCE</scope>
    <source>
        <strain evidence="2">Conio</strain>
    </source>
</reference>
<gene>
    <name evidence="2" type="ORF">PMIN01_03426</name>
</gene>
<dbReference type="PANTHER" id="PTHR42085:SF2">
    <property type="entry name" value="F-BOX DOMAIN-CONTAINING PROTEIN"/>
    <property type="match status" value="1"/>
</dbReference>
<dbReference type="EMBL" id="WJXW01000003">
    <property type="protein sequence ID" value="KAF9738143.1"/>
    <property type="molecule type" value="Genomic_DNA"/>
</dbReference>
<dbReference type="Proteomes" id="UP000756921">
    <property type="component" value="Unassembled WGS sequence"/>
</dbReference>
<dbReference type="OrthoDB" id="2951834at2759"/>